<dbReference type="GO" id="GO:0003948">
    <property type="term" value="F:N4-(beta-N-acetylglucosaminyl)-L-asparaginase activity"/>
    <property type="evidence" value="ECO:0007669"/>
    <property type="project" value="TreeGrafter"/>
</dbReference>
<gene>
    <name evidence="3" type="ORF">TBIB3V08_LOCUS6497</name>
</gene>
<reference evidence="3" key="1">
    <citation type="submission" date="2020-11" db="EMBL/GenBank/DDBJ databases">
        <authorList>
            <person name="Tran Van P."/>
        </authorList>
    </citation>
    <scope>NUCLEOTIDE SEQUENCE</scope>
</reference>
<accession>A0A7R9F1I5</accession>
<dbReference type="SUPFAM" id="SSF56235">
    <property type="entry name" value="N-terminal nucleophile aminohydrolases (Ntn hydrolases)"/>
    <property type="match status" value="1"/>
</dbReference>
<protein>
    <recommendedName>
        <fullName evidence="4">N(4)-(Beta-N-acetylglucosaminyl)-L-asparaginase</fullName>
    </recommendedName>
</protein>
<evidence type="ECO:0008006" key="4">
    <source>
        <dbReference type="Google" id="ProtNLM"/>
    </source>
</evidence>
<dbReference type="GO" id="GO:0005764">
    <property type="term" value="C:lysosome"/>
    <property type="evidence" value="ECO:0007669"/>
    <property type="project" value="TreeGrafter"/>
</dbReference>
<dbReference type="AlphaFoldDB" id="A0A7R9F1I5"/>
<dbReference type="InterPro" id="IPR000246">
    <property type="entry name" value="Peptidase_T2"/>
</dbReference>
<organism evidence="3">
    <name type="scientific">Timema bartmani</name>
    <dbReference type="NCBI Taxonomy" id="61472"/>
    <lineage>
        <taxon>Eukaryota</taxon>
        <taxon>Metazoa</taxon>
        <taxon>Ecdysozoa</taxon>
        <taxon>Arthropoda</taxon>
        <taxon>Hexapoda</taxon>
        <taxon>Insecta</taxon>
        <taxon>Pterygota</taxon>
        <taxon>Neoptera</taxon>
        <taxon>Polyneoptera</taxon>
        <taxon>Phasmatodea</taxon>
        <taxon>Timematodea</taxon>
        <taxon>Timematoidea</taxon>
        <taxon>Timematidae</taxon>
        <taxon>Timema</taxon>
    </lineage>
</organism>
<proteinExistence type="inferred from homology"/>
<comment type="similarity">
    <text evidence="1">Belongs to the Ntn-hydrolase family.</text>
</comment>
<evidence type="ECO:0000256" key="2">
    <source>
        <dbReference type="PIRSR" id="PIRSR600246-2"/>
    </source>
</evidence>
<sequence length="123" mass="12697">MHSCFLTSSRVGDSPIPGAGAYADGEVGAAAATGDGDVMMRFLPSLIAVEQLRSGVTPSAAGENALRRIVALYPDFVGGIVVLSIDGQYGAACHGMNTFKYSVCNQQLGEVTVLEVPCLSSDK</sequence>
<dbReference type="Pfam" id="PF01112">
    <property type="entry name" value="Asparaginase_2"/>
    <property type="match status" value="1"/>
</dbReference>
<dbReference type="Gene3D" id="3.60.20.30">
    <property type="entry name" value="(Glycosyl)asparaginase"/>
    <property type="match status" value="1"/>
</dbReference>
<name>A0A7R9F1I5_9NEOP</name>
<dbReference type="EMBL" id="OD566502">
    <property type="protein sequence ID" value="CAD7444107.1"/>
    <property type="molecule type" value="Genomic_DNA"/>
</dbReference>
<evidence type="ECO:0000256" key="1">
    <source>
        <dbReference type="ARBA" id="ARBA00010872"/>
    </source>
</evidence>
<dbReference type="PANTHER" id="PTHR10188">
    <property type="entry name" value="L-ASPARAGINASE"/>
    <property type="match status" value="1"/>
</dbReference>
<feature type="binding site" evidence="2">
    <location>
        <begin position="33"/>
        <end position="36"/>
    </location>
    <ligand>
        <name>substrate</name>
    </ligand>
</feature>
<evidence type="ECO:0000313" key="3">
    <source>
        <dbReference type="EMBL" id="CAD7444107.1"/>
    </source>
</evidence>
<dbReference type="InterPro" id="IPR029055">
    <property type="entry name" value="Ntn_hydrolases_N"/>
</dbReference>
<dbReference type="PANTHER" id="PTHR10188:SF6">
    <property type="entry name" value="N(4)-(BETA-N-ACETYLGLUCOSAMINYL)-L-ASPARAGINASE"/>
    <property type="match status" value="1"/>
</dbReference>
<feature type="binding site" evidence="2">
    <location>
        <begin position="10"/>
        <end position="13"/>
    </location>
    <ligand>
        <name>substrate</name>
    </ligand>
</feature>